<dbReference type="EMBL" id="GBHO01006338">
    <property type="protein sequence ID" value="JAG37266.1"/>
    <property type="molecule type" value="Transcribed_RNA"/>
</dbReference>
<keyword evidence="1" id="KW-0175">Coiled coil</keyword>
<dbReference type="AlphaFoldDB" id="A0A0A9Z068"/>
<feature type="region of interest" description="Disordered" evidence="2">
    <location>
        <begin position="339"/>
        <end position="359"/>
    </location>
</feature>
<dbReference type="InterPro" id="IPR036128">
    <property type="entry name" value="Plus3-like_sf"/>
</dbReference>
<organism evidence="4">
    <name type="scientific">Lygus hesperus</name>
    <name type="common">Western plant bug</name>
    <dbReference type="NCBI Taxonomy" id="30085"/>
    <lineage>
        <taxon>Eukaryota</taxon>
        <taxon>Metazoa</taxon>
        <taxon>Ecdysozoa</taxon>
        <taxon>Arthropoda</taxon>
        <taxon>Hexapoda</taxon>
        <taxon>Insecta</taxon>
        <taxon>Pterygota</taxon>
        <taxon>Neoptera</taxon>
        <taxon>Paraneoptera</taxon>
        <taxon>Hemiptera</taxon>
        <taxon>Heteroptera</taxon>
        <taxon>Panheteroptera</taxon>
        <taxon>Cimicomorpha</taxon>
        <taxon>Miridae</taxon>
        <taxon>Mirini</taxon>
        <taxon>Lygus</taxon>
    </lineage>
</organism>
<reference evidence="4" key="1">
    <citation type="journal article" date="2014" name="PLoS ONE">
        <title>Transcriptome-Based Identification of ABC Transporters in the Western Tarnished Plant Bug Lygus hesperus.</title>
        <authorList>
            <person name="Hull J.J."/>
            <person name="Chaney K."/>
            <person name="Geib S.M."/>
            <person name="Fabrick J.A."/>
            <person name="Brent C.S."/>
            <person name="Walsh D."/>
            <person name="Lavine L.C."/>
        </authorList>
    </citation>
    <scope>NUCLEOTIDE SEQUENCE</scope>
</reference>
<proteinExistence type="predicted"/>
<gene>
    <name evidence="4" type="primary">Rtf1_0</name>
    <name evidence="4" type="ORF">CM83_5882</name>
</gene>
<name>A0A0A9Z068_LYGHE</name>
<feature type="compositionally biased region" description="Low complexity" evidence="2">
    <location>
        <begin position="31"/>
        <end position="44"/>
    </location>
</feature>
<dbReference type="InterPro" id="IPR004343">
    <property type="entry name" value="Plus-3_dom"/>
</dbReference>
<feature type="region of interest" description="Disordered" evidence="2">
    <location>
        <begin position="116"/>
        <end position="186"/>
    </location>
</feature>
<sequence length="442" mass="48967">TMVTLRRNRNAGTDKEAEDELLTDIPDSFEEGTLSESYSETSSSGGDGDEDADEDEDSNDSDTFHGRSTVQDVPVHSRNNGRGVESGSGSGSVNIGDDVSTGRRAGYVGGVEYTPLDGDLPAHTHTHIQPSHRPQHSNVSSRTKGAGYSKFSDNESSSEDEVPQYQPIESSEEDDGTDGYGDGGTAVGEQELLDIIECRNLQLQRRHVIQLLNEVYFEEYCVGLFLRISINNEIVKHIAATESTQLPTYICGRIVGVESTPPNVQPYTVEGGVYSTRQFIVNIGTAVVPTTFATISNQVITLDEWQTFLQRCRASETRVVLPSKQEAVALRLQKESLRRGGGDVEASEPPVQLNNPSTSVNTDIRITNWSVEKQKLRAMIEKYQNLTTTSEFTEQERQATINSLQNELRKLEDLQRRVEEERKQRLGSGAINVQHINKRARM</sequence>
<feature type="region of interest" description="Disordered" evidence="2">
    <location>
        <begin position="1"/>
        <end position="101"/>
    </location>
</feature>
<reference evidence="4" key="2">
    <citation type="submission" date="2014-07" db="EMBL/GenBank/DDBJ databases">
        <authorList>
            <person name="Hull J."/>
        </authorList>
    </citation>
    <scope>NUCLEOTIDE SEQUENCE</scope>
</reference>
<feature type="non-terminal residue" evidence="4">
    <location>
        <position position="1"/>
    </location>
</feature>
<feature type="compositionally biased region" description="Acidic residues" evidence="2">
    <location>
        <begin position="16"/>
        <end position="30"/>
    </location>
</feature>
<dbReference type="Pfam" id="PF03126">
    <property type="entry name" value="Plus-3"/>
    <property type="match status" value="1"/>
</dbReference>
<evidence type="ECO:0000313" key="4">
    <source>
        <dbReference type="EMBL" id="JAG37266.1"/>
    </source>
</evidence>
<feature type="coiled-coil region" evidence="1">
    <location>
        <begin position="366"/>
        <end position="424"/>
    </location>
</feature>
<feature type="compositionally biased region" description="Acidic residues" evidence="2">
    <location>
        <begin position="47"/>
        <end position="60"/>
    </location>
</feature>
<evidence type="ECO:0000256" key="1">
    <source>
        <dbReference type="SAM" id="Coils"/>
    </source>
</evidence>
<accession>A0A0A9Z068</accession>
<dbReference type="Gene3D" id="3.90.70.200">
    <property type="entry name" value="Plus-3 domain"/>
    <property type="match status" value="1"/>
</dbReference>
<evidence type="ECO:0000259" key="3">
    <source>
        <dbReference type="Pfam" id="PF03126"/>
    </source>
</evidence>
<dbReference type="GO" id="GO:0003677">
    <property type="term" value="F:DNA binding"/>
    <property type="evidence" value="ECO:0007669"/>
    <property type="project" value="InterPro"/>
</dbReference>
<protein>
    <submittedName>
        <fullName evidence="4">RNA polymerase-associated protein Rtf1</fullName>
    </submittedName>
</protein>
<dbReference type="SUPFAM" id="SSF159042">
    <property type="entry name" value="Plus3-like"/>
    <property type="match status" value="1"/>
</dbReference>
<feature type="domain" description="Plus3" evidence="3">
    <location>
        <begin position="200"/>
        <end position="312"/>
    </location>
</feature>
<evidence type="ECO:0000256" key="2">
    <source>
        <dbReference type="SAM" id="MobiDB-lite"/>
    </source>
</evidence>